<evidence type="ECO:0000259" key="3">
    <source>
        <dbReference type="SMART" id="SM00470"/>
    </source>
</evidence>
<dbReference type="GO" id="GO:0003677">
    <property type="term" value="F:DNA binding"/>
    <property type="evidence" value="ECO:0007669"/>
    <property type="project" value="InterPro"/>
</dbReference>
<gene>
    <name evidence="4" type="ORF">BSFP_061400</name>
</gene>
<accession>A0A1Y1BTA8</accession>
<dbReference type="InterPro" id="IPR003115">
    <property type="entry name" value="ParB_N"/>
</dbReference>
<evidence type="ECO:0000256" key="1">
    <source>
        <dbReference type="ARBA" id="ARBA00006295"/>
    </source>
</evidence>
<dbReference type="GO" id="GO:0007059">
    <property type="term" value="P:chromosome segregation"/>
    <property type="evidence" value="ECO:0007669"/>
    <property type="project" value="UniProtKB-KW"/>
</dbReference>
<sequence>MAKDTSKEKKPTGNLHLAAGLLRGLAQENAALETRLPEPPAAPNVAAEAAPAVPPAAAAPAAGTPDLGAPQKVLVKDCIPNPFNPRVFYSESSLHELALTLKREGQIEPIKVTRLPEFPGKLVVIDGQRRLRATSINGDETINATFRTDHTPEQLYTIAYRANHDHERQTIFDDAVAWKRLLDEKVFLDQNTLAEKIGKDKASISKTLSLNALPNTLLERMASANDVVGLQAAYFLKLIFERLGEPTADRLLTAVIDRKKSVRDLENFLRAQSDGNKKAGRTRYSVRHDFALESQAIGQLKTYPDGRLDLQLKGVDTSHQEALADKLKTVIDAYVAELAAATQK</sequence>
<dbReference type="SUPFAM" id="SSF110849">
    <property type="entry name" value="ParB/Sulfiredoxin"/>
    <property type="match status" value="1"/>
</dbReference>
<dbReference type="InterPro" id="IPR036086">
    <property type="entry name" value="ParB/Sulfiredoxin_sf"/>
</dbReference>
<dbReference type="InterPro" id="IPR004437">
    <property type="entry name" value="ParB/RepB/Spo0J"/>
</dbReference>
<dbReference type="PANTHER" id="PTHR33375:SF1">
    <property type="entry name" value="CHROMOSOME-PARTITIONING PROTEIN PARB-RELATED"/>
    <property type="match status" value="1"/>
</dbReference>
<dbReference type="GO" id="GO:0005694">
    <property type="term" value="C:chromosome"/>
    <property type="evidence" value="ECO:0007669"/>
    <property type="project" value="TreeGrafter"/>
</dbReference>
<keyword evidence="2" id="KW-0159">Chromosome partition</keyword>
<dbReference type="AlphaFoldDB" id="A0A1Y1BTA8"/>
<evidence type="ECO:0000313" key="4">
    <source>
        <dbReference type="EMBL" id="BAX63272.1"/>
    </source>
</evidence>
<dbReference type="InterPro" id="IPR050336">
    <property type="entry name" value="Chromosome_partition/occlusion"/>
</dbReference>
<feature type="domain" description="ParB-like N-terminal" evidence="3">
    <location>
        <begin position="71"/>
        <end position="164"/>
    </location>
</feature>
<evidence type="ECO:0000256" key="2">
    <source>
        <dbReference type="ARBA" id="ARBA00022829"/>
    </source>
</evidence>
<dbReference type="Gene3D" id="3.90.1530.30">
    <property type="match status" value="1"/>
</dbReference>
<evidence type="ECO:0000313" key="5">
    <source>
        <dbReference type="Proteomes" id="UP000218432"/>
    </source>
</evidence>
<dbReference type="Gene3D" id="1.10.10.2830">
    <property type="match status" value="1"/>
</dbReference>
<dbReference type="InterPro" id="IPR041468">
    <property type="entry name" value="HTH_ParB/Spo0J"/>
</dbReference>
<dbReference type="EMBL" id="AP018113">
    <property type="protein sequence ID" value="BAX63272.1"/>
    <property type="molecule type" value="Genomic_DNA"/>
</dbReference>
<proteinExistence type="inferred from homology"/>
<dbReference type="Pfam" id="PF17762">
    <property type="entry name" value="HTH_ParB"/>
    <property type="match status" value="1"/>
</dbReference>
<dbReference type="Pfam" id="PF02195">
    <property type="entry name" value="ParB_N"/>
    <property type="match status" value="1"/>
</dbReference>
<protein>
    <submittedName>
        <fullName evidence="4">Chromosome partitioning protein ParB</fullName>
    </submittedName>
</protein>
<dbReference type="Proteomes" id="UP000218432">
    <property type="component" value="Chromosome 3"/>
</dbReference>
<dbReference type="SMART" id="SM00470">
    <property type="entry name" value="ParB"/>
    <property type="match status" value="1"/>
</dbReference>
<dbReference type="PANTHER" id="PTHR33375">
    <property type="entry name" value="CHROMOSOME-PARTITIONING PROTEIN PARB-RELATED"/>
    <property type="match status" value="1"/>
</dbReference>
<dbReference type="NCBIfam" id="TIGR00180">
    <property type="entry name" value="parB_part"/>
    <property type="match status" value="1"/>
</dbReference>
<comment type="similarity">
    <text evidence="1">Belongs to the ParB family.</text>
</comment>
<dbReference type="SUPFAM" id="SSF109709">
    <property type="entry name" value="KorB DNA-binding domain-like"/>
    <property type="match status" value="1"/>
</dbReference>
<name>A0A1Y1BTA8_9BURK</name>
<dbReference type="RefSeq" id="WP_096475723.1">
    <property type="nucleotide sequence ID" value="NZ_AP018113.1"/>
</dbReference>
<organism evidence="4 5">
    <name type="scientific">Burkholderia stabilis</name>
    <dbReference type="NCBI Taxonomy" id="95485"/>
    <lineage>
        <taxon>Bacteria</taxon>
        <taxon>Pseudomonadati</taxon>
        <taxon>Pseudomonadota</taxon>
        <taxon>Betaproteobacteria</taxon>
        <taxon>Burkholderiales</taxon>
        <taxon>Burkholderiaceae</taxon>
        <taxon>Burkholderia</taxon>
        <taxon>Burkholderia cepacia complex</taxon>
    </lineage>
</organism>
<reference evidence="4 5" key="1">
    <citation type="journal article" date="2017" name="Genome Announc.">
        <title>Complete Genome Sequence of Burkholderia stabilis FERMP-21014.</title>
        <authorList>
            <person name="Konishi K."/>
            <person name="Kumagai T."/>
            <person name="Sakasegawa S."/>
            <person name="Tamura T."/>
        </authorList>
    </citation>
    <scope>NUCLEOTIDE SEQUENCE [LARGE SCALE GENOMIC DNA]</scope>
    <source>
        <strain evidence="4 5">FERMP-21014</strain>
    </source>
</reference>